<keyword evidence="2" id="KW-1185">Reference proteome</keyword>
<evidence type="ECO:0000313" key="1">
    <source>
        <dbReference type="EMBL" id="GAA4713016.1"/>
    </source>
</evidence>
<sequence length="99" mass="10283">MYPVEARLRPHTTAGGGVDALTGLLLGLAGSGEVEHVSVLAADAHLLRAVLFVRAERALGAEQAARLALARWCEQVGGAELLECSALLDTSPRPSTRPG</sequence>
<dbReference type="Proteomes" id="UP001500556">
    <property type="component" value="Unassembled WGS sequence"/>
</dbReference>
<reference evidence="2" key="1">
    <citation type="journal article" date="2019" name="Int. J. Syst. Evol. Microbiol.">
        <title>The Global Catalogue of Microorganisms (GCM) 10K type strain sequencing project: providing services to taxonomists for standard genome sequencing and annotation.</title>
        <authorList>
            <consortium name="The Broad Institute Genomics Platform"/>
            <consortium name="The Broad Institute Genome Sequencing Center for Infectious Disease"/>
            <person name="Wu L."/>
            <person name="Ma J."/>
        </authorList>
    </citation>
    <scope>NUCLEOTIDE SEQUENCE [LARGE SCALE GENOMIC DNA]</scope>
    <source>
        <strain evidence="2">JCM 18961</strain>
    </source>
</reference>
<accession>A0ABP8XQH8</accession>
<gene>
    <name evidence="1" type="ORF">GCM10025782_06480</name>
</gene>
<proteinExistence type="predicted"/>
<organism evidence="1 2">
    <name type="scientific">Pedococcus ginsenosidimutans</name>
    <dbReference type="NCBI Taxonomy" id="490570"/>
    <lineage>
        <taxon>Bacteria</taxon>
        <taxon>Bacillati</taxon>
        <taxon>Actinomycetota</taxon>
        <taxon>Actinomycetes</taxon>
        <taxon>Micrococcales</taxon>
        <taxon>Intrasporangiaceae</taxon>
        <taxon>Pedococcus</taxon>
    </lineage>
</organism>
<dbReference type="EMBL" id="BAABLO010000001">
    <property type="protein sequence ID" value="GAA4713016.1"/>
    <property type="molecule type" value="Genomic_DNA"/>
</dbReference>
<comment type="caution">
    <text evidence="1">The sequence shown here is derived from an EMBL/GenBank/DDBJ whole genome shotgun (WGS) entry which is preliminary data.</text>
</comment>
<evidence type="ECO:0000313" key="2">
    <source>
        <dbReference type="Proteomes" id="UP001500556"/>
    </source>
</evidence>
<protein>
    <submittedName>
        <fullName evidence="1">Uncharacterized protein</fullName>
    </submittedName>
</protein>
<dbReference type="RefSeq" id="WP_345501139.1">
    <property type="nucleotide sequence ID" value="NZ_BAABLO010000001.1"/>
</dbReference>
<name>A0ABP8XQH8_9MICO</name>